<organism evidence="1 2">
    <name type="scientific">Clostridium facile</name>
    <dbReference type="NCBI Taxonomy" id="2763035"/>
    <lineage>
        <taxon>Bacteria</taxon>
        <taxon>Bacillati</taxon>
        <taxon>Bacillota</taxon>
        <taxon>Clostridia</taxon>
        <taxon>Eubacteriales</taxon>
        <taxon>Clostridiaceae</taxon>
        <taxon>Clostridium</taxon>
    </lineage>
</organism>
<evidence type="ECO:0000313" key="2">
    <source>
        <dbReference type="Proteomes" id="UP000649151"/>
    </source>
</evidence>
<protein>
    <submittedName>
        <fullName evidence="1">Uncharacterized protein</fullName>
    </submittedName>
</protein>
<accession>A0ABR7IQE6</accession>
<name>A0ABR7IQE6_9CLOT</name>
<gene>
    <name evidence="1" type="ORF">H8Z77_04735</name>
</gene>
<comment type="caution">
    <text evidence="1">The sequence shown here is derived from an EMBL/GenBank/DDBJ whole genome shotgun (WGS) entry which is preliminary data.</text>
</comment>
<dbReference type="RefSeq" id="WP_069989032.1">
    <property type="nucleotide sequence ID" value="NZ_JACOQK010000001.1"/>
</dbReference>
<proteinExistence type="predicted"/>
<sequence>MTKALFENLLDQLEQDLQLEKSHDFIGELCEERAEIMHMAIVKNQEYKQHMNIIKQLRMEIRDTFQDYRLVFEYIEKYDKIKRENQYLYEKQMYKHGVYDGIMLLLEGMKK</sequence>
<dbReference type="Proteomes" id="UP000649151">
    <property type="component" value="Unassembled WGS sequence"/>
</dbReference>
<reference evidence="1 2" key="1">
    <citation type="submission" date="2020-08" db="EMBL/GenBank/DDBJ databases">
        <title>Genome public.</title>
        <authorList>
            <person name="Liu C."/>
            <person name="Sun Q."/>
        </authorList>
    </citation>
    <scope>NUCLEOTIDE SEQUENCE [LARGE SCALE GENOMIC DNA]</scope>
    <source>
        <strain evidence="1 2">NSJ-27</strain>
    </source>
</reference>
<dbReference type="EMBL" id="JACOQK010000001">
    <property type="protein sequence ID" value="MBC5787333.1"/>
    <property type="molecule type" value="Genomic_DNA"/>
</dbReference>
<keyword evidence="2" id="KW-1185">Reference proteome</keyword>
<evidence type="ECO:0000313" key="1">
    <source>
        <dbReference type="EMBL" id="MBC5787333.1"/>
    </source>
</evidence>